<dbReference type="PANTHER" id="PTHR45229">
    <property type="entry name" value="CONSTITUTIVE ORNITHINE DECARBOXYLASE"/>
    <property type="match status" value="1"/>
</dbReference>
<evidence type="ECO:0000256" key="1">
    <source>
        <dbReference type="SAM" id="MobiDB-lite"/>
    </source>
</evidence>
<sequence length="283" mass="30663">MRVRWTTDALAVIRSDATLTAVPATWDAAGAEEVLTAVTKRFHRLPVFPLTTEHEPRDVPLWVHEVIQGYVFPLEDTPGFIAGRIAHAAEQYAEQMLPPFFEAPRRLEDGHRCSWHTPAHAGGCRVPQVAGGPGVLRLLRRFPRHHRPPGPSTWCPSATASACPGRSPPKPSPRRPYAAGRRTIRSPTGRPAHGDALPMAAGQVARPAVEVVLQAERAGGLLDPLADLRLGHIVDGTSAVRIHLADPAGTTSATAPPQTDIPARASSRDRYVECVRARPMTTR</sequence>
<dbReference type="Pfam" id="PF03709">
    <property type="entry name" value="OKR_DC_1_N"/>
    <property type="match status" value="1"/>
</dbReference>
<dbReference type="GO" id="GO:0016831">
    <property type="term" value="F:carboxy-lyase activity"/>
    <property type="evidence" value="ECO:0007669"/>
    <property type="project" value="InterPro"/>
</dbReference>
<accession>A0A9W6SEM9</accession>
<dbReference type="AlphaFoldDB" id="A0A9W6SEM9"/>
<dbReference type="GO" id="GO:0006520">
    <property type="term" value="P:amino acid metabolic process"/>
    <property type="evidence" value="ECO:0007669"/>
    <property type="project" value="InterPro"/>
</dbReference>
<evidence type="ECO:0000313" key="3">
    <source>
        <dbReference type="EMBL" id="GLY92176.1"/>
    </source>
</evidence>
<dbReference type="EMBL" id="BSTK01000026">
    <property type="protein sequence ID" value="GLY92176.1"/>
    <property type="molecule type" value="Genomic_DNA"/>
</dbReference>
<dbReference type="AntiFam" id="ANF00095">
    <property type="entry name" value="Shadow ORF (opposite ABC transporters)"/>
</dbReference>
<evidence type="ECO:0000313" key="4">
    <source>
        <dbReference type="Proteomes" id="UP001165074"/>
    </source>
</evidence>
<organism evidence="3 4">
    <name type="scientific">Actinoallomurus iriomotensis</name>
    <dbReference type="NCBI Taxonomy" id="478107"/>
    <lineage>
        <taxon>Bacteria</taxon>
        <taxon>Bacillati</taxon>
        <taxon>Actinomycetota</taxon>
        <taxon>Actinomycetes</taxon>
        <taxon>Streptosporangiales</taxon>
        <taxon>Thermomonosporaceae</taxon>
        <taxon>Actinoallomurus</taxon>
    </lineage>
</organism>
<comment type="caution">
    <text evidence="3">The sequence shown here is derived from an EMBL/GenBank/DDBJ whole genome shotgun (WGS) entry which is preliminary data.</text>
</comment>
<dbReference type="Proteomes" id="UP001165074">
    <property type="component" value="Unassembled WGS sequence"/>
</dbReference>
<dbReference type="InterPro" id="IPR011193">
    <property type="entry name" value="Orn/lys/arg_de-COase"/>
</dbReference>
<dbReference type="PANTHER" id="PTHR45229:SF3">
    <property type="entry name" value="BIODEGRADATIVE ARGININE DECARBOXYLASE"/>
    <property type="match status" value="1"/>
</dbReference>
<feature type="region of interest" description="Disordered" evidence="1">
    <location>
        <begin position="248"/>
        <end position="267"/>
    </location>
</feature>
<dbReference type="InterPro" id="IPR005308">
    <property type="entry name" value="OKR_de-COase_N"/>
</dbReference>
<gene>
    <name evidence="3" type="ORF">Airi02_101040</name>
</gene>
<feature type="domain" description="Orn/Lys/Arg decarboxylase N-terminal" evidence="2">
    <location>
        <begin position="3"/>
        <end position="92"/>
    </location>
</feature>
<reference evidence="3" key="1">
    <citation type="submission" date="2023-03" db="EMBL/GenBank/DDBJ databases">
        <title>Actinoallomurus iriomotensis NBRC 103684.</title>
        <authorList>
            <person name="Ichikawa N."/>
            <person name="Sato H."/>
            <person name="Tonouchi N."/>
        </authorList>
    </citation>
    <scope>NUCLEOTIDE SEQUENCE</scope>
    <source>
        <strain evidence="3">NBRC 103684</strain>
    </source>
</reference>
<keyword evidence="4" id="KW-1185">Reference proteome</keyword>
<feature type="region of interest" description="Disordered" evidence="1">
    <location>
        <begin position="147"/>
        <end position="193"/>
    </location>
</feature>
<dbReference type="GO" id="GO:0005829">
    <property type="term" value="C:cytosol"/>
    <property type="evidence" value="ECO:0007669"/>
    <property type="project" value="TreeGrafter"/>
</dbReference>
<protein>
    <recommendedName>
        <fullName evidence="2">Orn/Lys/Arg decarboxylase N-terminal domain-containing protein</fullName>
    </recommendedName>
</protein>
<dbReference type="GO" id="GO:0030170">
    <property type="term" value="F:pyridoxal phosphate binding"/>
    <property type="evidence" value="ECO:0007669"/>
    <property type="project" value="TreeGrafter"/>
</dbReference>
<dbReference type="Gene3D" id="3.40.50.2300">
    <property type="match status" value="1"/>
</dbReference>
<evidence type="ECO:0000259" key="2">
    <source>
        <dbReference type="Pfam" id="PF03709"/>
    </source>
</evidence>
<proteinExistence type="predicted"/>
<name>A0A9W6SEM9_9ACTN</name>